<dbReference type="STRING" id="176279.SERP0822"/>
<reference evidence="1 2" key="1">
    <citation type="journal article" date="2005" name="J. Bacteriol.">
        <title>Insights on evolution of virulence and resistance from the complete genome analysis of an early methicillin-resistant Staphylococcus aureus strain and a biofilm-producing methicillin-resistant Staphylococcus epidermidis strain.</title>
        <authorList>
            <person name="Gill S.R."/>
            <person name="Fouts D.E."/>
            <person name="Archer G.L."/>
            <person name="Mongodin E.F."/>
            <person name="Deboy R.T."/>
            <person name="Ravel J."/>
            <person name="Paulsen I.T."/>
            <person name="Kolonay J.F."/>
            <person name="Brinkac L."/>
            <person name="Beanan M."/>
            <person name="Dodson R.J."/>
            <person name="Daugherty S.C."/>
            <person name="Madupu R."/>
            <person name="Angiuoli S.V."/>
            <person name="Durkin A.S."/>
            <person name="Haft D.H."/>
            <person name="Vamathevan J."/>
            <person name="Khouri H."/>
            <person name="Utterback T."/>
            <person name="Lee C."/>
            <person name="Dimitrov G."/>
            <person name="Jiang L."/>
            <person name="Qin H."/>
            <person name="Weidman J."/>
            <person name="Tran K."/>
            <person name="Kang K."/>
            <person name="Hance I.R."/>
            <person name="Nelson K.E."/>
            <person name="Fraser C.M."/>
        </authorList>
    </citation>
    <scope>NUCLEOTIDE SEQUENCE [LARGE SCALE GENOMIC DNA]</scope>
    <source>
        <strain evidence="2">ATCC 35984 / RP62A</strain>
    </source>
</reference>
<gene>
    <name evidence="1" type="ordered locus">SERP0822</name>
</gene>
<dbReference type="HOGENOM" id="CLU_3398623_0_0_9"/>
<proteinExistence type="predicted"/>
<keyword evidence="2" id="KW-1185">Reference proteome</keyword>
<dbReference type="Proteomes" id="UP000000531">
    <property type="component" value="Chromosome"/>
</dbReference>
<dbReference type="KEGG" id="ser:SERP0822"/>
<evidence type="ECO:0000313" key="1">
    <source>
        <dbReference type="EMBL" id="AAW54175.1"/>
    </source>
</evidence>
<accession>Q5HPT6</accession>
<evidence type="ECO:0000313" key="2">
    <source>
        <dbReference type="Proteomes" id="UP000000531"/>
    </source>
</evidence>
<sequence length="31" mass="3503">MLLLLCIKYDILIDGYKANTHIINLNIEGAN</sequence>
<organism evidence="1 2">
    <name type="scientific">Staphylococcus epidermidis (strain ATCC 35984 / DSM 28319 / BCRC 17069 / CCUG 31568 / BM 3577 / RP62A)</name>
    <dbReference type="NCBI Taxonomy" id="176279"/>
    <lineage>
        <taxon>Bacteria</taxon>
        <taxon>Bacillati</taxon>
        <taxon>Bacillota</taxon>
        <taxon>Bacilli</taxon>
        <taxon>Bacillales</taxon>
        <taxon>Staphylococcaceae</taxon>
        <taxon>Staphylococcus</taxon>
    </lineage>
</organism>
<dbReference type="EMBL" id="CP000029">
    <property type="protein sequence ID" value="AAW54175.1"/>
    <property type="molecule type" value="Genomic_DNA"/>
</dbReference>
<dbReference type="AlphaFoldDB" id="Q5HPT6"/>
<protein>
    <submittedName>
        <fullName evidence="1">Uncharacterized protein</fullName>
    </submittedName>
</protein>
<name>Q5HPT6_STAEQ</name>